<accession>A0A0F3GP01</accession>
<proteinExistence type="predicted"/>
<evidence type="ECO:0000313" key="2">
    <source>
        <dbReference type="EMBL" id="KJU83665.1"/>
    </source>
</evidence>
<dbReference type="PATRIC" id="fig|29290.4.peg.5485"/>
<protein>
    <recommendedName>
        <fullName evidence="1">Endonuclease GajA/Old nuclease/RecF-like AAA domain-containing protein</fullName>
    </recommendedName>
</protein>
<evidence type="ECO:0000313" key="3">
    <source>
        <dbReference type="Proteomes" id="UP000033423"/>
    </source>
</evidence>
<name>A0A0F3GP01_9BACT</name>
<feature type="non-terminal residue" evidence="2">
    <location>
        <position position="1"/>
    </location>
</feature>
<keyword evidence="3" id="KW-1185">Reference proteome</keyword>
<organism evidence="2 3">
    <name type="scientific">Candidatus Magnetobacterium bavaricum</name>
    <dbReference type="NCBI Taxonomy" id="29290"/>
    <lineage>
        <taxon>Bacteria</taxon>
        <taxon>Pseudomonadati</taxon>
        <taxon>Nitrospirota</taxon>
        <taxon>Thermodesulfovibrionia</taxon>
        <taxon>Thermodesulfovibrionales</taxon>
        <taxon>Candidatus Magnetobacteriaceae</taxon>
        <taxon>Candidatus Magnetobacterium</taxon>
    </lineage>
</organism>
<sequence>SQKFLEFIKEYGKESGLFKDIEINSFGDNPASPFELKIVSEDKSLNICNVGYGVSQSLPILLELFAREKNTWYAIQQPEVHLHPRAQAALGDVFFNLALQEKKRFFIETHSDFIVDRFRLNVNKNKDSEVESQVIFFEQKDGVNTAHPIEILPNGKYQDGMPESFYSFFVKEDLSILGLQ</sequence>
<evidence type="ECO:0000259" key="1">
    <source>
        <dbReference type="Pfam" id="PF13175"/>
    </source>
</evidence>
<dbReference type="Pfam" id="PF13175">
    <property type="entry name" value="AAA_15"/>
    <property type="match status" value="1"/>
</dbReference>
<dbReference type="Proteomes" id="UP000033423">
    <property type="component" value="Unassembled WGS sequence"/>
</dbReference>
<dbReference type="AlphaFoldDB" id="A0A0F3GP01"/>
<feature type="domain" description="Endonuclease GajA/Old nuclease/RecF-like AAA" evidence="1">
    <location>
        <begin position="14"/>
        <end position="115"/>
    </location>
</feature>
<dbReference type="InterPro" id="IPR051396">
    <property type="entry name" value="Bact_Antivir_Def_Nuclease"/>
</dbReference>
<dbReference type="EMBL" id="LACI01001789">
    <property type="protein sequence ID" value="KJU83665.1"/>
    <property type="molecule type" value="Genomic_DNA"/>
</dbReference>
<gene>
    <name evidence="2" type="ORF">MBAV_004141</name>
</gene>
<dbReference type="InterPro" id="IPR041685">
    <property type="entry name" value="AAA_GajA/Old/RecF-like"/>
</dbReference>
<comment type="caution">
    <text evidence="2">The sequence shown here is derived from an EMBL/GenBank/DDBJ whole genome shotgun (WGS) entry which is preliminary data.</text>
</comment>
<dbReference type="PANTHER" id="PTHR43581:SF2">
    <property type="entry name" value="EXCINUCLEASE ATPASE SUBUNIT"/>
    <property type="match status" value="1"/>
</dbReference>
<dbReference type="PANTHER" id="PTHR43581">
    <property type="entry name" value="ATP/GTP PHOSPHATASE"/>
    <property type="match status" value="1"/>
</dbReference>
<reference evidence="2 3" key="1">
    <citation type="submission" date="2015-02" db="EMBL/GenBank/DDBJ databases">
        <title>Single-cell genomics of uncultivated deep-branching MTB reveals a conserved set of magnetosome genes.</title>
        <authorList>
            <person name="Kolinko S."/>
            <person name="Richter M."/>
            <person name="Glockner F.O."/>
            <person name="Brachmann A."/>
            <person name="Schuler D."/>
        </authorList>
    </citation>
    <scope>NUCLEOTIDE SEQUENCE [LARGE SCALE GENOMIC DNA]</scope>
    <source>
        <strain evidence="2">TM-1</strain>
    </source>
</reference>